<dbReference type="EMBL" id="CM051407">
    <property type="protein sequence ID" value="KAJ4702052.1"/>
    <property type="molecule type" value="Genomic_DNA"/>
</dbReference>
<gene>
    <name evidence="1" type="ORF">OWV82_025192</name>
</gene>
<reference evidence="1 2" key="1">
    <citation type="journal article" date="2023" name="Science">
        <title>Complex scaffold remodeling in plant triterpene biosynthesis.</title>
        <authorList>
            <person name="De La Pena R."/>
            <person name="Hodgson H."/>
            <person name="Liu J.C."/>
            <person name="Stephenson M.J."/>
            <person name="Martin A.C."/>
            <person name="Owen C."/>
            <person name="Harkess A."/>
            <person name="Leebens-Mack J."/>
            <person name="Jimenez L.E."/>
            <person name="Osbourn A."/>
            <person name="Sattely E.S."/>
        </authorList>
    </citation>
    <scope>NUCLEOTIDE SEQUENCE [LARGE SCALE GENOMIC DNA]</scope>
    <source>
        <strain evidence="2">cv. JPN11</strain>
        <tissue evidence="1">Leaf</tissue>
    </source>
</reference>
<evidence type="ECO:0000313" key="1">
    <source>
        <dbReference type="EMBL" id="KAJ4702052.1"/>
    </source>
</evidence>
<accession>A0ACC1WSM9</accession>
<dbReference type="Proteomes" id="UP001164539">
    <property type="component" value="Chromosome 14"/>
</dbReference>
<evidence type="ECO:0000313" key="2">
    <source>
        <dbReference type="Proteomes" id="UP001164539"/>
    </source>
</evidence>
<sequence length="1037" mass="115912">MGGEEVIPGDSQDLSLPTGQEERILVLVRLRPLNEKEYSRNDVSDWECINKTTIIYKNSLLERSVYPAAYSFDRVFGHDCPTKQVYDEGAKEVTLSVVSGINTSIFAYGQTSSGKTYTMRGITDYAVQDIYDYIDKHQEREFVLKFSAMEIYNESVRDLLISDTTPLRLLDDPERGTVVERLTEETLRDLSHLRELLAICEAQRQIGETSLNETSSRSHQILRLTIESSAREYMGAENSSTLAASVNFVDLAGSERASQTLNAGARLKEGCHINRSLLTLGTVIRKLSKGKNAHIPYRDSKLTRILQNSLGGNARTAIICTMSPARSHVEQSRNTLLFASCAKEVTTSAQVNVVMSDKALVKQLQRELARLEGEMKSIESTSSKRDSVALLKEKELMIEKMESEIRELTQQRDIAQSRVDNLLQSIGEDQALRLDDYQEVESIDMSNSLNSDVGLGTPNNPKNVVSTPKFVGLSVNSEDNFLLDNSTPQFVGLDPCQGWDEIPQKAKEESEGTCNEVQCVEMEESSINRKTESDVLLPGPEEKEGKVSTAEPIDEAAVLSPEESSTGKLSMTGATGEVAVSSSPQKKDKESSIDKDETYDALKQKIQELQKTISYLVSLYPMEQSPASSEDVSTCRSSKLSKSASCKAALVSIPASPALEKAEHYENIPITWSNKNVSGRPEGFCGKLSDSKYNTKIGNLTRKDSQTSISAASMETQSIKESDAEDASSIYDHSENTSSLWFEKAIHTPTNMSENNFPARAARRLSDLQYSSEFGKIFKKDYEISISSASIGSRSIKESDTEDSGVHQFSGHHEMVKLESPKKFGEYLVQETGTDNEAEGSTKKVKDEAKAKDAALFNWPAEFERQRREIIELWNACNVPLVHRTYFFLLFKGDPSDSVYMEVELRRLSFLKGGNITKESLTSSLKSLYRERETLSKQVHQKFSRKEREELYKEWGIALNTKQRSLQLSRRIWSDTKNINHISESAALVAKLVGFVQSGQAPKEIFGLSFSPGSRSTSRRSYSWKRSRSFHISWCKP</sequence>
<keyword evidence="2" id="KW-1185">Reference proteome</keyword>
<name>A0ACC1WSM9_MELAZ</name>
<comment type="caution">
    <text evidence="1">The sequence shown here is derived from an EMBL/GenBank/DDBJ whole genome shotgun (WGS) entry which is preliminary data.</text>
</comment>
<organism evidence="1 2">
    <name type="scientific">Melia azedarach</name>
    <name type="common">Chinaberry tree</name>
    <dbReference type="NCBI Taxonomy" id="155640"/>
    <lineage>
        <taxon>Eukaryota</taxon>
        <taxon>Viridiplantae</taxon>
        <taxon>Streptophyta</taxon>
        <taxon>Embryophyta</taxon>
        <taxon>Tracheophyta</taxon>
        <taxon>Spermatophyta</taxon>
        <taxon>Magnoliopsida</taxon>
        <taxon>eudicotyledons</taxon>
        <taxon>Gunneridae</taxon>
        <taxon>Pentapetalae</taxon>
        <taxon>rosids</taxon>
        <taxon>malvids</taxon>
        <taxon>Sapindales</taxon>
        <taxon>Meliaceae</taxon>
        <taxon>Melia</taxon>
    </lineage>
</organism>
<protein>
    <submittedName>
        <fullName evidence="1">Kinesin-like protein</fullName>
    </submittedName>
</protein>
<proteinExistence type="predicted"/>